<gene>
    <name evidence="1" type="ORF">TCON_2385</name>
</gene>
<organism evidence="1 2">
    <name type="scientific">Astathelohania contejeani</name>
    <dbReference type="NCBI Taxonomy" id="164912"/>
    <lineage>
        <taxon>Eukaryota</taxon>
        <taxon>Fungi</taxon>
        <taxon>Fungi incertae sedis</taxon>
        <taxon>Microsporidia</taxon>
        <taxon>Astathelohaniidae</taxon>
        <taxon>Astathelohania</taxon>
    </lineage>
</organism>
<evidence type="ECO:0000313" key="1">
    <source>
        <dbReference type="EMBL" id="KAF7681000.1"/>
    </source>
</evidence>
<dbReference type="EMBL" id="SBIQ01000283">
    <property type="protein sequence ID" value="KAF7681000.1"/>
    <property type="molecule type" value="Genomic_DNA"/>
</dbReference>
<accession>A0ABQ7HW60</accession>
<dbReference type="Proteomes" id="UP001516464">
    <property type="component" value="Unassembled WGS sequence"/>
</dbReference>
<name>A0ABQ7HW60_9MICR</name>
<reference evidence="1 2" key="1">
    <citation type="submission" date="2019-01" db="EMBL/GenBank/DDBJ databases">
        <title>Genomes sequencing and comparative genomics of infectious freshwater microsporidia, Cucumispora dikerogammari and Thelohania contejeani.</title>
        <authorList>
            <person name="Cormier A."/>
            <person name="Giraud I."/>
            <person name="Wattier R."/>
            <person name="Teixeira M."/>
            <person name="Grandjean F."/>
            <person name="Rigaud T."/>
            <person name="Cordaux R."/>
        </authorList>
    </citation>
    <scope>NUCLEOTIDE SEQUENCE [LARGE SCALE GENOMIC DNA]</scope>
    <source>
        <strain evidence="1">T1</strain>
        <tissue evidence="1">Spores</tissue>
    </source>
</reference>
<protein>
    <recommendedName>
        <fullName evidence="3">Reverse transcriptase</fullName>
    </recommendedName>
</protein>
<sequence length="150" mass="17660">MLRVDTKVRTEILVKNNRIDIFINDKRENEIILVVVSITSQDNLQIVETEKKRKYDLLTNELGLLYKAKTKIVPYVMTWDGVVTKYHRNYFKELNLNFLKNILDLLKKIIGTISLEYKRSIEDDMDVRDQIEESVKRFGEASVTGCQMRS</sequence>
<evidence type="ECO:0000313" key="2">
    <source>
        <dbReference type="Proteomes" id="UP001516464"/>
    </source>
</evidence>
<proteinExistence type="predicted"/>
<comment type="caution">
    <text evidence="1">The sequence shown here is derived from an EMBL/GenBank/DDBJ whole genome shotgun (WGS) entry which is preliminary data.</text>
</comment>
<keyword evidence="2" id="KW-1185">Reference proteome</keyword>
<evidence type="ECO:0008006" key="3">
    <source>
        <dbReference type="Google" id="ProtNLM"/>
    </source>
</evidence>